<keyword evidence="1" id="KW-0732">Signal</keyword>
<sequence length="306" mass="32940">MNYDPAHRMAPTYSRRTVILGRGKRAATVTASLSAALIVLSLGAPSARANPGAEGEPAFGISGYFKSPPRLNAPSLLLVRVWGEDAYDRLVTSVARVSVPEGIEVVSGDTVSVDHVSRRSRRHAGRVLQIMIRPVTPGTYVIRGSLEIDAGAERGADETDFLLPIDVRPDTVIYARAPHATRFENVRGGQRYRYGGRYLVPIDSTEALLEDEITEKPKPLTQEAAVCPGCAVPLPTVVPFVAMVGSDGRLRESRFLDMEEQGTIASDAVAAASGALARWTFEPARAGGRPVADYVVVRVPVRGREP</sequence>
<feature type="signal peptide" evidence="1">
    <location>
        <begin position="1"/>
        <end position="49"/>
    </location>
</feature>
<reference evidence="2 3" key="1">
    <citation type="journal article" date="2019" name="Nat. Microbiol.">
        <title>Mediterranean grassland soil C-N compound turnover is dependent on rainfall and depth, and is mediated by genomically divergent microorganisms.</title>
        <authorList>
            <person name="Diamond S."/>
            <person name="Andeer P.F."/>
            <person name="Li Z."/>
            <person name="Crits-Christoph A."/>
            <person name="Burstein D."/>
            <person name="Anantharaman K."/>
            <person name="Lane K.R."/>
            <person name="Thomas B.C."/>
            <person name="Pan C."/>
            <person name="Northen T.R."/>
            <person name="Banfield J.F."/>
        </authorList>
    </citation>
    <scope>NUCLEOTIDE SEQUENCE [LARGE SCALE GENOMIC DNA]</scope>
    <source>
        <strain evidence="2">WS_7</strain>
    </source>
</reference>
<name>A0A538TGS1_UNCEI</name>
<evidence type="ECO:0008006" key="4">
    <source>
        <dbReference type="Google" id="ProtNLM"/>
    </source>
</evidence>
<proteinExistence type="predicted"/>
<organism evidence="2 3">
    <name type="scientific">Eiseniibacteriota bacterium</name>
    <dbReference type="NCBI Taxonomy" id="2212470"/>
    <lineage>
        <taxon>Bacteria</taxon>
        <taxon>Candidatus Eiseniibacteriota</taxon>
    </lineage>
</organism>
<evidence type="ECO:0000256" key="1">
    <source>
        <dbReference type="SAM" id="SignalP"/>
    </source>
</evidence>
<dbReference type="EMBL" id="VBOX01000067">
    <property type="protein sequence ID" value="TMQ62806.1"/>
    <property type="molecule type" value="Genomic_DNA"/>
</dbReference>
<evidence type="ECO:0000313" key="2">
    <source>
        <dbReference type="EMBL" id="TMQ62806.1"/>
    </source>
</evidence>
<dbReference type="Proteomes" id="UP000317366">
    <property type="component" value="Unassembled WGS sequence"/>
</dbReference>
<protein>
    <recommendedName>
        <fullName evidence="4">TonB C-terminal domain-containing protein</fullName>
    </recommendedName>
</protein>
<dbReference type="AlphaFoldDB" id="A0A538TGS1"/>
<evidence type="ECO:0000313" key="3">
    <source>
        <dbReference type="Proteomes" id="UP000317366"/>
    </source>
</evidence>
<comment type="caution">
    <text evidence="2">The sequence shown here is derived from an EMBL/GenBank/DDBJ whole genome shotgun (WGS) entry which is preliminary data.</text>
</comment>
<feature type="chain" id="PRO_5022110162" description="TonB C-terminal domain-containing protein" evidence="1">
    <location>
        <begin position="50"/>
        <end position="306"/>
    </location>
</feature>
<gene>
    <name evidence="2" type="ORF">E6K77_06390</name>
</gene>
<accession>A0A538TGS1</accession>